<dbReference type="EMBL" id="SHKR01000019">
    <property type="protein sequence ID" value="RZU01479.1"/>
    <property type="molecule type" value="Genomic_DNA"/>
</dbReference>
<sequence>MARMSGDELLEYCLGKPGAWQDEPWDGDVVAKVGDKIFAFLGGGSGVGLKCGANREEADELVDTYPDDVSKMAYIGRSGWNTVRLGGAVPDDEICELIDTSYETIVAKLPKSKRPAVGN</sequence>
<protein>
    <submittedName>
        <fullName evidence="1">DNA-binding protein (MmcQ/YjbR family)</fullName>
    </submittedName>
</protein>
<evidence type="ECO:0000313" key="2">
    <source>
        <dbReference type="Proteomes" id="UP000292027"/>
    </source>
</evidence>
<dbReference type="AlphaFoldDB" id="A0A4Q7VYE1"/>
<dbReference type="InterPro" id="IPR038056">
    <property type="entry name" value="YjbR-like_sf"/>
</dbReference>
<dbReference type="Pfam" id="PF04237">
    <property type="entry name" value="YjbR"/>
    <property type="match status" value="1"/>
</dbReference>
<dbReference type="PANTHER" id="PTHR35145:SF1">
    <property type="entry name" value="CYTOPLASMIC PROTEIN"/>
    <property type="match status" value="1"/>
</dbReference>
<dbReference type="Proteomes" id="UP000292027">
    <property type="component" value="Unassembled WGS sequence"/>
</dbReference>
<dbReference type="InterPro" id="IPR007351">
    <property type="entry name" value="YjbR"/>
</dbReference>
<keyword evidence="1" id="KW-0238">DNA-binding</keyword>
<reference evidence="1 2" key="1">
    <citation type="journal article" date="2015" name="Stand. Genomic Sci.">
        <title>Genomic Encyclopedia of Bacterial and Archaeal Type Strains, Phase III: the genomes of soil and plant-associated and newly described type strains.</title>
        <authorList>
            <person name="Whitman W.B."/>
            <person name="Woyke T."/>
            <person name="Klenk H.P."/>
            <person name="Zhou Y."/>
            <person name="Lilburn T.G."/>
            <person name="Beck B.J."/>
            <person name="De Vos P."/>
            <person name="Vandamme P."/>
            <person name="Eisen J.A."/>
            <person name="Garrity G."/>
            <person name="Hugenholtz P."/>
            <person name="Kyrpides N.C."/>
        </authorList>
    </citation>
    <scope>NUCLEOTIDE SEQUENCE [LARGE SCALE GENOMIC DNA]</scope>
    <source>
        <strain evidence="1 2">VKM Ac-2540</strain>
    </source>
</reference>
<name>A0A4Q7VYE1_9ACTN</name>
<organism evidence="1 2">
    <name type="scientific">Kribbella rubisoli</name>
    <dbReference type="NCBI Taxonomy" id="3075929"/>
    <lineage>
        <taxon>Bacteria</taxon>
        <taxon>Bacillati</taxon>
        <taxon>Actinomycetota</taxon>
        <taxon>Actinomycetes</taxon>
        <taxon>Propionibacteriales</taxon>
        <taxon>Kribbellaceae</taxon>
        <taxon>Kribbella</taxon>
    </lineage>
</organism>
<keyword evidence="2" id="KW-1185">Reference proteome</keyword>
<comment type="caution">
    <text evidence="1">The sequence shown here is derived from an EMBL/GenBank/DDBJ whole genome shotgun (WGS) entry which is preliminary data.</text>
</comment>
<dbReference type="GO" id="GO:0003677">
    <property type="term" value="F:DNA binding"/>
    <property type="evidence" value="ECO:0007669"/>
    <property type="project" value="UniProtKB-KW"/>
</dbReference>
<accession>A0A4Q7VYE1</accession>
<dbReference type="InterPro" id="IPR058532">
    <property type="entry name" value="YjbR/MT2646/Rv2570-like"/>
</dbReference>
<dbReference type="PANTHER" id="PTHR35145">
    <property type="entry name" value="CYTOPLASMIC PROTEIN-RELATED"/>
    <property type="match status" value="1"/>
</dbReference>
<gene>
    <name evidence="1" type="ORF">EV645_8311</name>
</gene>
<evidence type="ECO:0000313" key="1">
    <source>
        <dbReference type="EMBL" id="RZU01479.1"/>
    </source>
</evidence>
<dbReference type="Gene3D" id="3.90.1150.30">
    <property type="match status" value="1"/>
</dbReference>
<proteinExistence type="predicted"/>
<dbReference type="SUPFAM" id="SSF142906">
    <property type="entry name" value="YjbR-like"/>
    <property type="match status" value="1"/>
</dbReference>